<name>A0A9W5WW53_BABOV</name>
<dbReference type="Proteomes" id="UP001057455">
    <property type="component" value="Unassembled WGS sequence"/>
</dbReference>
<evidence type="ECO:0000256" key="1">
    <source>
        <dbReference type="SAM" id="MobiDB-lite"/>
    </source>
</evidence>
<reference evidence="3" key="1">
    <citation type="submission" date="2019-12" db="EMBL/GenBank/DDBJ databases">
        <title>Genome sequence of Babesia ovis.</title>
        <authorList>
            <person name="Yamagishi J."/>
            <person name="Sevinc F."/>
            <person name="Xuan X."/>
        </authorList>
    </citation>
    <scope>NUCLEOTIDE SEQUENCE</scope>
    <source>
        <strain evidence="3">Selcuk</strain>
    </source>
</reference>
<feature type="transmembrane region" description="Helical" evidence="2">
    <location>
        <begin position="764"/>
        <end position="782"/>
    </location>
</feature>
<feature type="transmembrane region" description="Helical" evidence="2">
    <location>
        <begin position="55"/>
        <end position="74"/>
    </location>
</feature>
<gene>
    <name evidence="3" type="ORF">BaOVIS_031590</name>
</gene>
<feature type="transmembrane region" description="Helical" evidence="2">
    <location>
        <begin position="590"/>
        <end position="611"/>
    </location>
</feature>
<protein>
    <submittedName>
        <fullName evidence="3">Transmembrane protein</fullName>
    </submittedName>
</protein>
<comment type="caution">
    <text evidence="3">The sequence shown here is derived from an EMBL/GenBank/DDBJ whole genome shotgun (WGS) entry which is preliminary data.</text>
</comment>
<feature type="region of interest" description="Disordered" evidence="1">
    <location>
        <begin position="432"/>
        <end position="485"/>
    </location>
</feature>
<sequence length="876" mass="100166">MYDRRDFVSLYDRLKISTYGFRHGCIQLFTVLLVFSFQQSILYYTIYYLRNEPRLFYLLIFDVIIVLYLLGGATSAKGHSPSRISVQWRLCCTSTAVKLAVLLLMRNNDDVSALPGFNRFASEDYLSFVGFYLTPVIYILFNRISNRFLFNREKRNVNVDELLHSDLALATAVDLWDIVIMVNHLFRRYRSIKDLDNDPTTQAWEDRNFVAYAILCAVSTFLLGFVSPSVDSDLDTGSGVLESRRLFWSNLLDYFRCSGRRIQDDVGFRDEPRSHDRGFDSQGTEAPHVFKAKNGPKGQYLDMFTIAKFTFLIGFSLIDIPFFVYRLVLLLQNNVFSLMIYKNFLGLIIRPYRLTLSQLAERDSAKGWQTAFFDAAPLFKDPSTKKILHDDLKLLDEPTVPETERQLSTKLSDRAMLKRGLTSSYLSQARTLTRPFATRTGSNNAYDNRPSRSTMRFRTSHMMSSDRGTQGVELNALNSSPTDPAVPRLRFNSLHPAASHQDWASCTSESDLPSVAEAIEADEKNERQKLLLIRKLKRHRELPVATLGFKILFRNLTELLQRMFSVDPSFEMDDEEFMVSVRHFDYSRMLCALFLMLISRIIIVICCYANPSEVRSPRFIFGSTAFTATAQELVVYGLVVGAPLVYSMLFYRVQGCSLLDCVAYGLHEVLKLGSYVTCVCCLRGIVSNPGSVLYALQVCVLIQWPLHLTVLILFYASKKSLNMVRLMYVLCKHSCCPVGLNHNLFCLDIMKSTTIADTLLQSQWNCYFYGALFSALCCSFSPTKTEVMIILVDLFIRFVYVIFCQTMRAMMLRKFEIHYLMLRLTNALTFDYLPPSDTFSVSSDSSSHFVTPADVDTYIKEQGLLSSPGILFPPFI</sequence>
<feature type="transmembrane region" description="Helical" evidence="2">
    <location>
        <begin position="21"/>
        <end position="49"/>
    </location>
</feature>
<evidence type="ECO:0000313" key="3">
    <source>
        <dbReference type="EMBL" id="GFE55755.1"/>
    </source>
</evidence>
<accession>A0A9W5WW53</accession>
<keyword evidence="2" id="KW-0472">Membrane</keyword>
<keyword evidence="4" id="KW-1185">Reference proteome</keyword>
<feature type="transmembrane region" description="Helical" evidence="2">
    <location>
        <begin position="633"/>
        <end position="651"/>
    </location>
</feature>
<evidence type="ECO:0000313" key="4">
    <source>
        <dbReference type="Proteomes" id="UP001057455"/>
    </source>
</evidence>
<feature type="transmembrane region" description="Helical" evidence="2">
    <location>
        <begin position="788"/>
        <end position="804"/>
    </location>
</feature>
<feature type="transmembrane region" description="Helical" evidence="2">
    <location>
        <begin position="692"/>
        <end position="716"/>
    </location>
</feature>
<feature type="compositionally biased region" description="Polar residues" evidence="1">
    <location>
        <begin position="439"/>
        <end position="468"/>
    </location>
</feature>
<keyword evidence="2" id="KW-1133">Transmembrane helix</keyword>
<keyword evidence="2 3" id="KW-0812">Transmembrane</keyword>
<feature type="transmembrane region" description="Helical" evidence="2">
    <location>
        <begin position="300"/>
        <end position="318"/>
    </location>
</feature>
<organism evidence="3 4">
    <name type="scientific">Babesia ovis</name>
    <dbReference type="NCBI Taxonomy" id="5869"/>
    <lineage>
        <taxon>Eukaryota</taxon>
        <taxon>Sar</taxon>
        <taxon>Alveolata</taxon>
        <taxon>Apicomplexa</taxon>
        <taxon>Aconoidasida</taxon>
        <taxon>Piroplasmida</taxon>
        <taxon>Babesiidae</taxon>
        <taxon>Babesia</taxon>
    </lineage>
</organism>
<feature type="transmembrane region" description="Helical" evidence="2">
    <location>
        <begin position="125"/>
        <end position="141"/>
    </location>
</feature>
<dbReference type="EMBL" id="BLIY01000024">
    <property type="protein sequence ID" value="GFE55755.1"/>
    <property type="molecule type" value="Genomic_DNA"/>
</dbReference>
<dbReference type="AlphaFoldDB" id="A0A9W5WW53"/>
<dbReference type="OrthoDB" id="365615at2759"/>
<feature type="transmembrane region" description="Helical" evidence="2">
    <location>
        <begin position="324"/>
        <end position="344"/>
    </location>
</feature>
<proteinExistence type="predicted"/>
<feature type="transmembrane region" description="Helical" evidence="2">
    <location>
        <begin position="209"/>
        <end position="226"/>
    </location>
</feature>
<evidence type="ECO:0000256" key="2">
    <source>
        <dbReference type="SAM" id="Phobius"/>
    </source>
</evidence>